<comment type="pathway">
    <text evidence="2 14">Cofactor biosynthesis; FMN biosynthesis; FMN from riboflavin (ATP route): step 1/1.</text>
</comment>
<dbReference type="CDD" id="cd02064">
    <property type="entry name" value="FAD_synthetase_N"/>
    <property type="match status" value="1"/>
</dbReference>
<evidence type="ECO:0000313" key="17">
    <source>
        <dbReference type="Proteomes" id="UP000824082"/>
    </source>
</evidence>
<organism evidence="16 17">
    <name type="scientific">Candidatus Egerieicola faecale</name>
    <dbReference type="NCBI Taxonomy" id="2840774"/>
    <lineage>
        <taxon>Bacteria</taxon>
        <taxon>Bacillati</taxon>
        <taxon>Bacillota</taxon>
        <taxon>Clostridia</taxon>
        <taxon>Eubacteriales</taxon>
        <taxon>Oscillospiraceae</taxon>
        <taxon>Oscillospiraceae incertae sedis</taxon>
        <taxon>Candidatus Egerieicola</taxon>
    </lineage>
</organism>
<dbReference type="InterPro" id="IPR014729">
    <property type="entry name" value="Rossmann-like_a/b/a_fold"/>
</dbReference>
<evidence type="ECO:0000256" key="4">
    <source>
        <dbReference type="ARBA" id="ARBA00022643"/>
    </source>
</evidence>
<accession>A0A9D1IR70</accession>
<dbReference type="EMBL" id="DVMX01000114">
    <property type="protein sequence ID" value="HIU42068.1"/>
    <property type="molecule type" value="Genomic_DNA"/>
</dbReference>
<evidence type="ECO:0000256" key="7">
    <source>
        <dbReference type="ARBA" id="ARBA00022741"/>
    </source>
</evidence>
<dbReference type="EC" id="2.7.1.26" evidence="14"/>
<protein>
    <recommendedName>
        <fullName evidence="14">Riboflavin biosynthesis protein</fullName>
    </recommendedName>
    <domain>
        <recommendedName>
            <fullName evidence="14">Riboflavin kinase</fullName>
            <ecNumber evidence="14">2.7.1.26</ecNumber>
        </recommendedName>
        <alternativeName>
            <fullName evidence="14">Flavokinase</fullName>
        </alternativeName>
    </domain>
    <domain>
        <recommendedName>
            <fullName evidence="14">FMN adenylyltransferase</fullName>
            <ecNumber evidence="14">2.7.7.2</ecNumber>
        </recommendedName>
        <alternativeName>
            <fullName evidence="14">FAD pyrophosphorylase</fullName>
        </alternativeName>
        <alternativeName>
            <fullName evidence="14">FAD synthase</fullName>
        </alternativeName>
    </domain>
</protein>
<dbReference type="EC" id="2.7.7.2" evidence="14"/>
<dbReference type="PANTHER" id="PTHR22749">
    <property type="entry name" value="RIBOFLAVIN KINASE/FMN ADENYLYLTRANSFERASE"/>
    <property type="match status" value="1"/>
</dbReference>
<dbReference type="AlphaFoldDB" id="A0A9D1IR70"/>
<dbReference type="Pfam" id="PF01687">
    <property type="entry name" value="Flavokinase"/>
    <property type="match status" value="1"/>
</dbReference>
<reference evidence="16" key="1">
    <citation type="submission" date="2020-10" db="EMBL/GenBank/DDBJ databases">
        <authorList>
            <person name="Gilroy R."/>
        </authorList>
    </citation>
    <scope>NUCLEOTIDE SEQUENCE</scope>
    <source>
        <strain evidence="16">4509</strain>
    </source>
</reference>
<dbReference type="InterPro" id="IPR015865">
    <property type="entry name" value="Riboflavin_kinase_bac/euk"/>
</dbReference>
<proteinExistence type="inferred from homology"/>
<feature type="domain" description="Riboflavin kinase" evidence="15">
    <location>
        <begin position="178"/>
        <end position="303"/>
    </location>
</feature>
<keyword evidence="3 14" id="KW-0285">Flavoprotein</keyword>
<keyword evidence="10 14" id="KW-0067">ATP-binding</keyword>
<dbReference type="GO" id="GO:0009398">
    <property type="term" value="P:FMN biosynthetic process"/>
    <property type="evidence" value="ECO:0007669"/>
    <property type="project" value="UniProtKB-UniRule"/>
</dbReference>
<keyword evidence="11" id="KW-0511">Multifunctional enzyme</keyword>
<evidence type="ECO:0000259" key="15">
    <source>
        <dbReference type="SMART" id="SM00904"/>
    </source>
</evidence>
<comment type="similarity">
    <text evidence="14">Belongs to the ribF family.</text>
</comment>
<comment type="caution">
    <text evidence="16">The sequence shown here is derived from an EMBL/GenBank/DDBJ whole genome shotgun (WGS) entry which is preliminary data.</text>
</comment>
<dbReference type="InterPro" id="IPR023465">
    <property type="entry name" value="Riboflavin_kinase_dom_sf"/>
</dbReference>
<dbReference type="InterPro" id="IPR023468">
    <property type="entry name" value="Riboflavin_kinase"/>
</dbReference>
<dbReference type="SUPFAM" id="SSF82114">
    <property type="entry name" value="Riboflavin kinase-like"/>
    <property type="match status" value="1"/>
</dbReference>
<reference evidence="16" key="2">
    <citation type="journal article" date="2021" name="PeerJ">
        <title>Extensive microbial diversity within the chicken gut microbiome revealed by metagenomics and culture.</title>
        <authorList>
            <person name="Gilroy R."/>
            <person name="Ravi A."/>
            <person name="Getino M."/>
            <person name="Pursley I."/>
            <person name="Horton D.L."/>
            <person name="Alikhan N.F."/>
            <person name="Baker D."/>
            <person name="Gharbi K."/>
            <person name="Hall N."/>
            <person name="Watson M."/>
            <person name="Adriaenssens E.M."/>
            <person name="Foster-Nyarko E."/>
            <person name="Jarju S."/>
            <person name="Secka A."/>
            <person name="Antonio M."/>
            <person name="Oren A."/>
            <person name="Chaudhuri R.R."/>
            <person name="La Ragione R."/>
            <person name="Hildebrand F."/>
            <person name="Pallen M.J."/>
        </authorList>
    </citation>
    <scope>NUCLEOTIDE SEQUENCE</scope>
    <source>
        <strain evidence="16">4509</strain>
    </source>
</reference>
<keyword evidence="7 14" id="KW-0547">Nucleotide-binding</keyword>
<keyword evidence="8 14" id="KW-0418">Kinase</keyword>
<evidence type="ECO:0000256" key="9">
    <source>
        <dbReference type="ARBA" id="ARBA00022827"/>
    </source>
</evidence>
<evidence type="ECO:0000256" key="14">
    <source>
        <dbReference type="PIRNR" id="PIRNR004491"/>
    </source>
</evidence>
<dbReference type="Proteomes" id="UP000824082">
    <property type="component" value="Unassembled WGS sequence"/>
</dbReference>
<name>A0A9D1IR70_9FIRM</name>
<dbReference type="GO" id="GO:0003919">
    <property type="term" value="F:FMN adenylyltransferase activity"/>
    <property type="evidence" value="ECO:0007669"/>
    <property type="project" value="UniProtKB-UniRule"/>
</dbReference>
<dbReference type="PIRSF" id="PIRSF004491">
    <property type="entry name" value="FAD_Synth"/>
    <property type="match status" value="1"/>
</dbReference>
<evidence type="ECO:0000256" key="5">
    <source>
        <dbReference type="ARBA" id="ARBA00022679"/>
    </source>
</evidence>
<dbReference type="GO" id="GO:0005524">
    <property type="term" value="F:ATP binding"/>
    <property type="evidence" value="ECO:0007669"/>
    <property type="project" value="UniProtKB-UniRule"/>
</dbReference>
<dbReference type="PANTHER" id="PTHR22749:SF6">
    <property type="entry name" value="RIBOFLAVIN KINASE"/>
    <property type="match status" value="1"/>
</dbReference>
<evidence type="ECO:0000256" key="10">
    <source>
        <dbReference type="ARBA" id="ARBA00022840"/>
    </source>
</evidence>
<sequence length="310" mass="34909">MICYSHLQPAQGSTSIALGFFDGVHRGHQNVLHAALQAADQNHLTPGVFTFTLDSQKPKSKQQNQRLLSPEGQLQKLEEMGFTCCWRPSFGEFHQLTPIQFVKQILQDTMQAKFVYCGENYHFGANAAGDAGLLVSLCALFDIKAEIVPTCVEKGEPVSSTRIRTAIQNGDMESANQMLGYPWQFREKVVLGNQLGRTMNYPTINQIFPKELVLPKLGVYISATEIHGKRFPSITNIGFKPTIGGVTSPLAETHILDYSEELYGQEITVFLYRYLRGEKKFDSIQHLFDQIAEDSQTGREFFQKNPFLLH</sequence>
<evidence type="ECO:0000256" key="11">
    <source>
        <dbReference type="ARBA" id="ARBA00023268"/>
    </source>
</evidence>
<evidence type="ECO:0000256" key="3">
    <source>
        <dbReference type="ARBA" id="ARBA00022630"/>
    </source>
</evidence>
<dbReference type="Pfam" id="PF06574">
    <property type="entry name" value="FAD_syn"/>
    <property type="match status" value="1"/>
</dbReference>
<evidence type="ECO:0000256" key="12">
    <source>
        <dbReference type="ARBA" id="ARBA00047880"/>
    </source>
</evidence>
<dbReference type="GO" id="GO:0006747">
    <property type="term" value="P:FAD biosynthetic process"/>
    <property type="evidence" value="ECO:0007669"/>
    <property type="project" value="UniProtKB-UniRule"/>
</dbReference>
<keyword evidence="9 14" id="KW-0274">FAD</keyword>
<dbReference type="InterPro" id="IPR002606">
    <property type="entry name" value="Riboflavin_kinase_bac"/>
</dbReference>
<dbReference type="InterPro" id="IPR015864">
    <property type="entry name" value="FAD_synthase"/>
</dbReference>
<comment type="catalytic activity">
    <reaction evidence="13 14">
        <text>FMN + ATP + H(+) = FAD + diphosphate</text>
        <dbReference type="Rhea" id="RHEA:17237"/>
        <dbReference type="ChEBI" id="CHEBI:15378"/>
        <dbReference type="ChEBI" id="CHEBI:30616"/>
        <dbReference type="ChEBI" id="CHEBI:33019"/>
        <dbReference type="ChEBI" id="CHEBI:57692"/>
        <dbReference type="ChEBI" id="CHEBI:58210"/>
        <dbReference type="EC" id="2.7.7.2"/>
    </reaction>
</comment>
<dbReference type="Gene3D" id="2.40.30.30">
    <property type="entry name" value="Riboflavin kinase-like"/>
    <property type="match status" value="1"/>
</dbReference>
<comment type="catalytic activity">
    <reaction evidence="12 14">
        <text>riboflavin + ATP = FMN + ADP + H(+)</text>
        <dbReference type="Rhea" id="RHEA:14357"/>
        <dbReference type="ChEBI" id="CHEBI:15378"/>
        <dbReference type="ChEBI" id="CHEBI:30616"/>
        <dbReference type="ChEBI" id="CHEBI:57986"/>
        <dbReference type="ChEBI" id="CHEBI:58210"/>
        <dbReference type="ChEBI" id="CHEBI:456216"/>
        <dbReference type="EC" id="2.7.1.26"/>
    </reaction>
</comment>
<evidence type="ECO:0000313" key="16">
    <source>
        <dbReference type="EMBL" id="HIU42068.1"/>
    </source>
</evidence>
<evidence type="ECO:0000256" key="8">
    <source>
        <dbReference type="ARBA" id="ARBA00022777"/>
    </source>
</evidence>
<keyword evidence="4 14" id="KW-0288">FMN</keyword>
<dbReference type="GO" id="GO:0009231">
    <property type="term" value="P:riboflavin biosynthetic process"/>
    <property type="evidence" value="ECO:0007669"/>
    <property type="project" value="InterPro"/>
</dbReference>
<gene>
    <name evidence="16" type="primary">ribF</name>
    <name evidence="16" type="ORF">IAD19_05895</name>
</gene>
<keyword evidence="5 14" id="KW-0808">Transferase</keyword>
<dbReference type="Gene3D" id="3.40.50.620">
    <property type="entry name" value="HUPs"/>
    <property type="match status" value="1"/>
</dbReference>
<dbReference type="SMART" id="SM00904">
    <property type="entry name" value="Flavokinase"/>
    <property type="match status" value="1"/>
</dbReference>
<evidence type="ECO:0000256" key="2">
    <source>
        <dbReference type="ARBA" id="ARBA00005201"/>
    </source>
</evidence>
<dbReference type="GO" id="GO:0008531">
    <property type="term" value="F:riboflavin kinase activity"/>
    <property type="evidence" value="ECO:0007669"/>
    <property type="project" value="UniProtKB-UniRule"/>
</dbReference>
<evidence type="ECO:0000256" key="1">
    <source>
        <dbReference type="ARBA" id="ARBA00004726"/>
    </source>
</evidence>
<evidence type="ECO:0000256" key="6">
    <source>
        <dbReference type="ARBA" id="ARBA00022695"/>
    </source>
</evidence>
<comment type="pathway">
    <text evidence="1 14">Cofactor biosynthesis; FAD biosynthesis; FAD from FMN: step 1/1.</text>
</comment>
<keyword evidence="6 14" id="KW-0548">Nucleotidyltransferase</keyword>
<evidence type="ECO:0000256" key="13">
    <source>
        <dbReference type="ARBA" id="ARBA00049494"/>
    </source>
</evidence>
<dbReference type="NCBIfam" id="TIGR00083">
    <property type="entry name" value="ribF"/>
    <property type="match status" value="1"/>
</dbReference>
<dbReference type="SUPFAM" id="SSF52374">
    <property type="entry name" value="Nucleotidylyl transferase"/>
    <property type="match status" value="1"/>
</dbReference>